<comment type="similarity">
    <text evidence="1">Belongs to the DprA/Smf family.</text>
</comment>
<dbReference type="PANTHER" id="PTHR43022">
    <property type="entry name" value="PROTEIN SMF"/>
    <property type="match status" value="1"/>
</dbReference>
<evidence type="ECO:0000313" key="4">
    <source>
        <dbReference type="Proteomes" id="UP000190868"/>
    </source>
</evidence>
<proteinExistence type="inferred from homology"/>
<dbReference type="EMBL" id="CP017258">
    <property type="protein sequence ID" value="AQW88279.1"/>
    <property type="molecule type" value="Genomic_DNA"/>
</dbReference>
<dbReference type="Gene3D" id="3.40.50.450">
    <property type="match status" value="1"/>
</dbReference>
<dbReference type="PANTHER" id="PTHR43022:SF1">
    <property type="entry name" value="PROTEIN SMF"/>
    <property type="match status" value="1"/>
</dbReference>
<sequence length="259" mass="28671">MDFIDKQELPEALNRLKNPPKKLFYVGDKSLLKLPKIAIVGSRKASVYTKNCVLQLASVLKNHGICVVSGGALGVDILAHVGAMPNTIGVFANGLNTIYPKTNEKTIREIYKHGLALSEYEPDSLPVAYKFIQRNRIVVSLCDAVVIAQADIKSGSMQSAKMAYELGIPVYVLAQRYNESDGTNYLLANLKARLIGDFNEFATSFSGINYTQEATTDEFLEFCKNGISLQYALDKFGDIVYEYELNGLIKIENLRVTVI</sequence>
<dbReference type="SUPFAM" id="SSF102405">
    <property type="entry name" value="MCP/YpsA-like"/>
    <property type="match status" value="1"/>
</dbReference>
<evidence type="ECO:0000256" key="1">
    <source>
        <dbReference type="ARBA" id="ARBA00006525"/>
    </source>
</evidence>
<name>A0A1S6U989_9BACT</name>
<dbReference type="GO" id="GO:0009294">
    <property type="term" value="P:DNA-mediated transformation"/>
    <property type="evidence" value="ECO:0007669"/>
    <property type="project" value="InterPro"/>
</dbReference>
<protein>
    <submittedName>
        <fullName evidence="3">DNA protecting protein DprA</fullName>
    </submittedName>
</protein>
<evidence type="ECO:0000259" key="2">
    <source>
        <dbReference type="Pfam" id="PF02481"/>
    </source>
</evidence>
<keyword evidence="4" id="KW-1185">Reference proteome</keyword>
<accession>A0A1S6U989</accession>
<dbReference type="Proteomes" id="UP000190868">
    <property type="component" value="Chromosome"/>
</dbReference>
<gene>
    <name evidence="3" type="primary">dprA</name>
    <name evidence="3" type="ORF">CPIN18021_1495</name>
</gene>
<dbReference type="RefSeq" id="WP_078424745.1">
    <property type="nucleotide sequence ID" value="NZ_CP017258.1"/>
</dbReference>
<dbReference type="InterPro" id="IPR057666">
    <property type="entry name" value="DrpA_SLOG"/>
</dbReference>
<dbReference type="InterPro" id="IPR003488">
    <property type="entry name" value="DprA"/>
</dbReference>
<dbReference type="Pfam" id="PF02481">
    <property type="entry name" value="DNA_processg_A"/>
    <property type="match status" value="1"/>
</dbReference>
<evidence type="ECO:0000313" key="3">
    <source>
        <dbReference type="EMBL" id="AQW88279.1"/>
    </source>
</evidence>
<feature type="domain" description="Smf/DprA SLOG" evidence="2">
    <location>
        <begin position="4"/>
        <end position="203"/>
    </location>
</feature>
<dbReference type="AlphaFoldDB" id="A0A1S6U989"/>
<organism evidence="3 4">
    <name type="scientific">Campylobacter pinnipediorum subsp. caledonicus</name>
    <dbReference type="NCBI Taxonomy" id="1874362"/>
    <lineage>
        <taxon>Bacteria</taxon>
        <taxon>Pseudomonadati</taxon>
        <taxon>Campylobacterota</taxon>
        <taxon>Epsilonproteobacteria</taxon>
        <taxon>Campylobacterales</taxon>
        <taxon>Campylobacteraceae</taxon>
        <taxon>Campylobacter</taxon>
    </lineage>
</organism>
<reference evidence="4" key="1">
    <citation type="submission" date="2016-09" db="EMBL/GenBank/DDBJ databases">
        <title>Comparative genomics of the Campylobacter concisus group.</title>
        <authorList>
            <person name="Miller W.G."/>
            <person name="Yee E."/>
            <person name="Chapman M.H."/>
            <person name="Huynh S."/>
            <person name="Bono J.L."/>
            <person name="On S.L.W."/>
            <person name="StLeger J."/>
            <person name="Foster G."/>
            <person name="Parker C.T."/>
        </authorList>
    </citation>
    <scope>NUCLEOTIDE SEQUENCE [LARGE SCALE GENOMIC DNA]</scope>
    <source>
        <strain evidence="4">RM18021</strain>
    </source>
</reference>